<dbReference type="InterPro" id="IPR005119">
    <property type="entry name" value="LysR_subst-bd"/>
</dbReference>
<dbReference type="Pfam" id="PF00126">
    <property type="entry name" value="HTH_1"/>
    <property type="match status" value="1"/>
</dbReference>
<dbReference type="InterPro" id="IPR050950">
    <property type="entry name" value="HTH-type_LysR_regulators"/>
</dbReference>
<evidence type="ECO:0000259" key="5">
    <source>
        <dbReference type="PROSITE" id="PS50931"/>
    </source>
</evidence>
<dbReference type="AlphaFoldDB" id="A0A6S7A8D0"/>
<dbReference type="PANTHER" id="PTHR30419">
    <property type="entry name" value="HTH-TYPE TRANSCRIPTIONAL REGULATOR YBHD"/>
    <property type="match status" value="1"/>
</dbReference>
<dbReference type="SUPFAM" id="SSF46785">
    <property type="entry name" value="Winged helix' DNA-binding domain"/>
    <property type="match status" value="1"/>
</dbReference>
<keyword evidence="3" id="KW-0238">DNA-binding</keyword>
<protein>
    <submittedName>
        <fullName evidence="6">HTH-type transcriptional regulator BenM</fullName>
    </submittedName>
</protein>
<dbReference type="Proteomes" id="UP000494111">
    <property type="component" value="Unassembled WGS sequence"/>
</dbReference>
<dbReference type="PROSITE" id="PS50931">
    <property type="entry name" value="HTH_LYSR"/>
    <property type="match status" value="1"/>
</dbReference>
<dbReference type="SUPFAM" id="SSF53850">
    <property type="entry name" value="Periplasmic binding protein-like II"/>
    <property type="match status" value="1"/>
</dbReference>
<dbReference type="Gene3D" id="1.10.10.10">
    <property type="entry name" value="Winged helix-like DNA-binding domain superfamily/Winged helix DNA-binding domain"/>
    <property type="match status" value="1"/>
</dbReference>
<evidence type="ECO:0000313" key="6">
    <source>
        <dbReference type="EMBL" id="CAB3719310.1"/>
    </source>
</evidence>
<evidence type="ECO:0000256" key="4">
    <source>
        <dbReference type="ARBA" id="ARBA00023163"/>
    </source>
</evidence>
<dbReference type="EMBL" id="CADIJO010000013">
    <property type="protein sequence ID" value="CAB3719310.1"/>
    <property type="molecule type" value="Genomic_DNA"/>
</dbReference>
<evidence type="ECO:0000256" key="1">
    <source>
        <dbReference type="ARBA" id="ARBA00009437"/>
    </source>
</evidence>
<evidence type="ECO:0000256" key="2">
    <source>
        <dbReference type="ARBA" id="ARBA00023015"/>
    </source>
</evidence>
<reference evidence="6 7" key="1">
    <citation type="submission" date="2020-04" db="EMBL/GenBank/DDBJ databases">
        <authorList>
            <person name="De Canck E."/>
        </authorList>
    </citation>
    <scope>NUCLEOTIDE SEQUENCE [LARGE SCALE GENOMIC DNA]</scope>
    <source>
        <strain evidence="6 7">LMG 3458</strain>
    </source>
</reference>
<dbReference type="InterPro" id="IPR000847">
    <property type="entry name" value="LysR_HTH_N"/>
</dbReference>
<feature type="domain" description="HTH lysR-type" evidence="5">
    <location>
        <begin position="5"/>
        <end position="62"/>
    </location>
</feature>
<dbReference type="FunFam" id="1.10.10.10:FF:000001">
    <property type="entry name" value="LysR family transcriptional regulator"/>
    <property type="match status" value="1"/>
</dbReference>
<organism evidence="6 7">
    <name type="scientific">Achromobacter deleyi</name>
    <dbReference type="NCBI Taxonomy" id="1353891"/>
    <lineage>
        <taxon>Bacteria</taxon>
        <taxon>Pseudomonadati</taxon>
        <taxon>Pseudomonadota</taxon>
        <taxon>Betaproteobacteria</taxon>
        <taxon>Burkholderiales</taxon>
        <taxon>Alcaligenaceae</taxon>
        <taxon>Achromobacter</taxon>
    </lineage>
</organism>
<name>A0A6S7A8D0_9BURK</name>
<dbReference type="GO" id="GO:0005829">
    <property type="term" value="C:cytosol"/>
    <property type="evidence" value="ECO:0007669"/>
    <property type="project" value="TreeGrafter"/>
</dbReference>
<evidence type="ECO:0000256" key="3">
    <source>
        <dbReference type="ARBA" id="ARBA00023125"/>
    </source>
</evidence>
<dbReference type="RefSeq" id="WP_175193139.1">
    <property type="nucleotide sequence ID" value="NZ_CADIJO010000013.1"/>
</dbReference>
<dbReference type="Gene3D" id="3.40.190.290">
    <property type="match status" value="1"/>
</dbReference>
<dbReference type="InterPro" id="IPR036390">
    <property type="entry name" value="WH_DNA-bd_sf"/>
</dbReference>
<dbReference type="PANTHER" id="PTHR30419:SF8">
    <property type="entry name" value="NITROGEN ASSIMILATION TRANSCRIPTIONAL ACTIVATOR-RELATED"/>
    <property type="match status" value="1"/>
</dbReference>
<comment type="similarity">
    <text evidence="1">Belongs to the LysR transcriptional regulatory family.</text>
</comment>
<keyword evidence="2" id="KW-0805">Transcription regulation</keyword>
<accession>A0A6S7A8D0</accession>
<evidence type="ECO:0000313" key="7">
    <source>
        <dbReference type="Proteomes" id="UP000494111"/>
    </source>
</evidence>
<sequence length="298" mass="31917">MGINYDIEDLRAFCTLVRAGQYTAAASQLCITTSALSRRVAKLEDRIGGKLFERTTRRVVVTPIGRTLYERVLPAVSRLDACLLEASRAALGQGGNLAVGTVASVGYSVFPKVLPAFYAAHPHTYLSIRDANATVVAKLVEDGEVEFGVTTVVSFPQSLVIEKAAVYGYNLVYAKGSALRPRRRTLTWTQVSALPVVGLHPLSSTRLQIDSVLHASGIALPWKIEVDQLATMVGLVQTGDFVAVMPGLFDAAGYGLQSVPVGGPDIVRDIYLVRRHDVSLSPAGQSLLGLIRERLGAG</sequence>
<dbReference type="Pfam" id="PF03466">
    <property type="entry name" value="LysR_substrate"/>
    <property type="match status" value="1"/>
</dbReference>
<proteinExistence type="inferred from homology"/>
<dbReference type="PRINTS" id="PR00039">
    <property type="entry name" value="HTHLYSR"/>
</dbReference>
<dbReference type="GO" id="GO:0003700">
    <property type="term" value="F:DNA-binding transcription factor activity"/>
    <property type="evidence" value="ECO:0007669"/>
    <property type="project" value="InterPro"/>
</dbReference>
<keyword evidence="4" id="KW-0804">Transcription</keyword>
<gene>
    <name evidence="6" type="primary">benM_4</name>
    <name evidence="6" type="ORF">LMG3458_03810</name>
</gene>
<dbReference type="InterPro" id="IPR036388">
    <property type="entry name" value="WH-like_DNA-bd_sf"/>
</dbReference>
<dbReference type="GO" id="GO:0003677">
    <property type="term" value="F:DNA binding"/>
    <property type="evidence" value="ECO:0007669"/>
    <property type="project" value="UniProtKB-KW"/>
</dbReference>